<feature type="region of interest" description="Disordered" evidence="1">
    <location>
        <begin position="1"/>
        <end position="68"/>
    </location>
</feature>
<dbReference type="EMBL" id="AXCW01000075">
    <property type="protein sequence ID" value="EYR63705.1"/>
    <property type="molecule type" value="Genomic_DNA"/>
</dbReference>
<dbReference type="Proteomes" id="UP000019753">
    <property type="component" value="Unassembled WGS sequence"/>
</dbReference>
<comment type="caution">
    <text evidence="2">The sequence shown here is derived from an EMBL/GenBank/DDBJ whole genome shotgun (WGS) entry which is preliminary data.</text>
</comment>
<feature type="compositionally biased region" description="Acidic residues" evidence="1">
    <location>
        <begin position="55"/>
        <end position="68"/>
    </location>
</feature>
<evidence type="ECO:0000313" key="2">
    <source>
        <dbReference type="EMBL" id="EYR63705.1"/>
    </source>
</evidence>
<evidence type="ECO:0000256" key="1">
    <source>
        <dbReference type="SAM" id="MobiDB-lite"/>
    </source>
</evidence>
<organism evidence="2 3">
    <name type="scientific">Actinotalea ferrariae CF5-4</name>
    <dbReference type="NCBI Taxonomy" id="948458"/>
    <lineage>
        <taxon>Bacteria</taxon>
        <taxon>Bacillati</taxon>
        <taxon>Actinomycetota</taxon>
        <taxon>Actinomycetes</taxon>
        <taxon>Micrococcales</taxon>
        <taxon>Cellulomonadaceae</taxon>
        <taxon>Actinotalea</taxon>
    </lineage>
</organism>
<accession>A0A021VUH9</accession>
<dbReference type="AlphaFoldDB" id="A0A021VUH9"/>
<gene>
    <name evidence="2" type="ORF">N866_18760</name>
</gene>
<protein>
    <submittedName>
        <fullName evidence="2">Uncharacterized protein</fullName>
    </submittedName>
</protein>
<sequence length="68" mass="7293">MAQPADRSAGGRTERRAGAPTKVLHPVRPRSPGGAAAVADSRGMDTLTPRPDLIPVDDEDDELPEFWD</sequence>
<name>A0A021VUH9_9CELL</name>
<proteinExistence type="predicted"/>
<keyword evidence="3" id="KW-1185">Reference proteome</keyword>
<reference evidence="2 3" key="1">
    <citation type="submission" date="2014-01" db="EMBL/GenBank/DDBJ databases">
        <title>Actinotalea ferrariae CF5-4.</title>
        <authorList>
            <person name="Chen F."/>
            <person name="Li Y."/>
            <person name="Wang G."/>
        </authorList>
    </citation>
    <scope>NUCLEOTIDE SEQUENCE [LARGE SCALE GENOMIC DNA]</scope>
    <source>
        <strain evidence="2 3">CF5-4</strain>
    </source>
</reference>
<evidence type="ECO:0000313" key="3">
    <source>
        <dbReference type="Proteomes" id="UP000019753"/>
    </source>
</evidence>